<keyword evidence="1" id="KW-1133">Transmembrane helix</keyword>
<gene>
    <name evidence="2" type="ORF">OBRU01_25972</name>
</gene>
<evidence type="ECO:0000313" key="3">
    <source>
        <dbReference type="Proteomes" id="UP000037510"/>
    </source>
</evidence>
<keyword evidence="3" id="KW-1185">Reference proteome</keyword>
<keyword evidence="2" id="KW-0675">Receptor</keyword>
<name>A0A0L7K407_OPEBR</name>
<feature type="non-terminal residue" evidence="2">
    <location>
        <position position="72"/>
    </location>
</feature>
<sequence>MEHQSDVNKQNWSECYKGLDQYGSDEELANVCLFLDYPDTLLKFAAACCIIFMIIGIPGNIITILALLKYRK</sequence>
<keyword evidence="1" id="KW-0472">Membrane</keyword>
<dbReference type="AlphaFoldDB" id="A0A0L7K407"/>
<reference evidence="2 3" key="1">
    <citation type="journal article" date="2015" name="Genome Biol. Evol.">
        <title>The genome of winter moth (Operophtera brumata) provides a genomic perspective on sexual dimorphism and phenology.</title>
        <authorList>
            <person name="Derks M.F."/>
            <person name="Smit S."/>
            <person name="Salis L."/>
            <person name="Schijlen E."/>
            <person name="Bossers A."/>
            <person name="Mateman C."/>
            <person name="Pijl A.S."/>
            <person name="de Ridder D."/>
            <person name="Groenen M.A."/>
            <person name="Visser M.E."/>
            <person name="Megens H.J."/>
        </authorList>
    </citation>
    <scope>NUCLEOTIDE SEQUENCE [LARGE SCALE GENOMIC DNA]</scope>
    <source>
        <strain evidence="2">WM2013NL</strain>
        <tissue evidence="2">Head and thorax</tissue>
    </source>
</reference>
<dbReference type="Proteomes" id="UP000037510">
    <property type="component" value="Unassembled WGS sequence"/>
</dbReference>
<evidence type="ECO:0000313" key="2">
    <source>
        <dbReference type="EMBL" id="KOB52852.1"/>
    </source>
</evidence>
<dbReference type="EMBL" id="JTDY01011781">
    <property type="protein sequence ID" value="KOB52852.1"/>
    <property type="molecule type" value="Genomic_DNA"/>
</dbReference>
<comment type="caution">
    <text evidence="2">The sequence shown here is derived from an EMBL/GenBank/DDBJ whole genome shotgun (WGS) entry which is preliminary data.</text>
</comment>
<accession>A0A0L7K407</accession>
<protein>
    <submittedName>
        <fullName evidence="2">Gustatory receptor trehalose 1</fullName>
    </submittedName>
</protein>
<proteinExistence type="predicted"/>
<organism evidence="2 3">
    <name type="scientific">Operophtera brumata</name>
    <name type="common">Winter moth</name>
    <name type="synonym">Phalaena brumata</name>
    <dbReference type="NCBI Taxonomy" id="104452"/>
    <lineage>
        <taxon>Eukaryota</taxon>
        <taxon>Metazoa</taxon>
        <taxon>Ecdysozoa</taxon>
        <taxon>Arthropoda</taxon>
        <taxon>Hexapoda</taxon>
        <taxon>Insecta</taxon>
        <taxon>Pterygota</taxon>
        <taxon>Neoptera</taxon>
        <taxon>Endopterygota</taxon>
        <taxon>Lepidoptera</taxon>
        <taxon>Glossata</taxon>
        <taxon>Ditrysia</taxon>
        <taxon>Geometroidea</taxon>
        <taxon>Geometridae</taxon>
        <taxon>Larentiinae</taxon>
        <taxon>Operophtera</taxon>
    </lineage>
</organism>
<feature type="transmembrane region" description="Helical" evidence="1">
    <location>
        <begin position="44"/>
        <end position="68"/>
    </location>
</feature>
<keyword evidence="1" id="KW-0812">Transmembrane</keyword>
<evidence type="ECO:0000256" key="1">
    <source>
        <dbReference type="SAM" id="Phobius"/>
    </source>
</evidence>